<dbReference type="Proteomes" id="UP000887580">
    <property type="component" value="Unplaced"/>
</dbReference>
<proteinExistence type="predicted"/>
<evidence type="ECO:0000313" key="2">
    <source>
        <dbReference type="WBParaSite" id="PS1159_v2.g3274.t1"/>
    </source>
</evidence>
<accession>A0AC35GB49</accession>
<sequence>MLDEFIVEGSYEDHEKRSSIKELLTTWHLREAVLLACATLVLTLSFYPILQSSTFFFQYIHISSALAELASTSLMIVFTASCILGSLFIDRYPRRFLVLTFGILSNLFLTAFVIFSVLCNLSWWMKYAAMSSLFLYSIAYGLVLGPLSWFVAPELVVQRHRSTIYFLSDGLSNVMIAVTNFICVPLYQLIGAYTLIPLFIIPSFLCLLYLYLRLPETLNKESHEIISTMCSHHQRVTSYCALE</sequence>
<evidence type="ECO:0000313" key="1">
    <source>
        <dbReference type="Proteomes" id="UP000887580"/>
    </source>
</evidence>
<protein>
    <submittedName>
        <fullName evidence="2">Major facilitator superfamily (MFS) profile domain-containing protein</fullName>
    </submittedName>
</protein>
<name>A0AC35GB49_9BILA</name>
<dbReference type="WBParaSite" id="PS1159_v2.g3274.t1">
    <property type="protein sequence ID" value="PS1159_v2.g3274.t1"/>
    <property type="gene ID" value="PS1159_v2.g3274"/>
</dbReference>
<organism evidence="1 2">
    <name type="scientific">Panagrolaimus sp. PS1159</name>
    <dbReference type="NCBI Taxonomy" id="55785"/>
    <lineage>
        <taxon>Eukaryota</taxon>
        <taxon>Metazoa</taxon>
        <taxon>Ecdysozoa</taxon>
        <taxon>Nematoda</taxon>
        <taxon>Chromadorea</taxon>
        <taxon>Rhabditida</taxon>
        <taxon>Tylenchina</taxon>
        <taxon>Panagrolaimomorpha</taxon>
        <taxon>Panagrolaimoidea</taxon>
        <taxon>Panagrolaimidae</taxon>
        <taxon>Panagrolaimus</taxon>
    </lineage>
</organism>
<reference evidence="2" key="1">
    <citation type="submission" date="2022-11" db="UniProtKB">
        <authorList>
            <consortium name="WormBaseParasite"/>
        </authorList>
    </citation>
    <scope>IDENTIFICATION</scope>
</reference>